<accession>G9X188</accession>
<dbReference type="EMBL" id="AFZE01000025">
    <property type="protein sequence ID" value="EHL14546.1"/>
    <property type="molecule type" value="Genomic_DNA"/>
</dbReference>
<evidence type="ECO:0008006" key="9">
    <source>
        <dbReference type="Google" id="ProtNLM"/>
    </source>
</evidence>
<sequence>MRTLNFTLRNGMDSMVRVMSLLRRKGFDIKQIRLSGNMLEFEIAEEFSMTVLNNVSKLADVTYIAA</sequence>
<organism evidence="3 5">
    <name type="scientific">Peptoanaerobacter stomatis</name>
    <dbReference type="NCBI Taxonomy" id="796937"/>
    <lineage>
        <taxon>Bacteria</taxon>
        <taxon>Bacillati</taxon>
        <taxon>Bacillota</taxon>
        <taxon>Clostridia</taxon>
        <taxon>Peptostreptococcales</taxon>
        <taxon>Filifactoraceae</taxon>
        <taxon>Peptoanaerobacter</taxon>
    </lineage>
</organism>
<proteinExistence type="predicted"/>
<dbReference type="AlphaFoldDB" id="G9XD49"/>
<evidence type="ECO:0000313" key="6">
    <source>
        <dbReference type="Proteomes" id="UP000005244"/>
    </source>
</evidence>
<evidence type="ECO:0000313" key="2">
    <source>
        <dbReference type="EMBL" id="EHL17064.1"/>
    </source>
</evidence>
<evidence type="ECO:0000313" key="1">
    <source>
        <dbReference type="EMBL" id="EHL14546.1"/>
    </source>
</evidence>
<dbReference type="Proteomes" id="UP000003379">
    <property type="component" value="Unassembled WGS sequence"/>
</dbReference>
<name>G9XD49_9FIRM</name>
<gene>
    <name evidence="4" type="ORF">HMPREF1143_0723</name>
    <name evidence="3" type="ORF">HMPREF9628_01776</name>
    <name evidence="1" type="ORF">HMPREF9629_02132</name>
    <name evidence="2" type="ORF">HMPREF9630_01747</name>
</gene>
<accession>V9HU40</accession>
<dbReference type="Proteomes" id="UP000005244">
    <property type="component" value="Unassembled WGS sequence"/>
</dbReference>
<dbReference type="EMBL" id="AFZG01000029">
    <property type="protein sequence ID" value="EHL19145.1"/>
    <property type="molecule type" value="Genomic_DNA"/>
</dbReference>
<evidence type="ECO:0000313" key="8">
    <source>
        <dbReference type="Proteomes" id="UP000017818"/>
    </source>
</evidence>
<comment type="caution">
    <text evidence="3">The sequence shown here is derived from an EMBL/GenBank/DDBJ whole genome shotgun (WGS) entry which is preliminary data.</text>
</comment>
<evidence type="ECO:0000313" key="3">
    <source>
        <dbReference type="EMBL" id="EHL19145.1"/>
    </source>
</evidence>
<dbReference type="Proteomes" id="UP000017818">
    <property type="component" value="Unassembled WGS sequence"/>
</dbReference>
<accession>G9XD49</accession>
<dbReference type="OrthoDB" id="1752844at2"/>
<reference evidence="3 5" key="2">
    <citation type="submission" date="2011-08" db="EMBL/GenBank/DDBJ databases">
        <title>The Genome Sequence of Eubacteriaceae bacterium CM5.</title>
        <authorList>
            <consortium name="The Broad Institute Genome Sequencing Platform"/>
            <person name="Earl A."/>
            <person name="Ward D."/>
            <person name="Feldgarden M."/>
            <person name="Gevers D."/>
            <person name="Sizova M."/>
            <person name="Hazen A."/>
            <person name="Epstein S."/>
            <person name="Young S.K."/>
            <person name="Zeng Q."/>
            <person name="Gargeya S."/>
            <person name="Fitzgerald M."/>
            <person name="Haas B."/>
            <person name="Abouelleil A."/>
            <person name="Alvarado L."/>
            <person name="Arachchi H.M."/>
            <person name="Berlin A."/>
            <person name="Brown A."/>
            <person name="Chapman S.B."/>
            <person name="Chen Z."/>
            <person name="Dunbar C."/>
            <person name="Freedman E."/>
            <person name="Gearin G."/>
            <person name="Gellesch M."/>
            <person name="Goldberg J."/>
            <person name="Griggs A."/>
            <person name="Gujja S."/>
            <person name="Heiman D."/>
            <person name="Howarth C."/>
            <person name="Larson L."/>
            <person name="Lui A."/>
            <person name="MacDonald P.J.P."/>
            <person name="Montmayeur A."/>
            <person name="Murphy C."/>
            <person name="Neiman D."/>
            <person name="Pearson M."/>
            <person name="Priest M."/>
            <person name="Roberts A."/>
            <person name="Saif S."/>
            <person name="Shea T."/>
            <person name="Shenoy N."/>
            <person name="Sisk P."/>
            <person name="Stolte C."/>
            <person name="Sykes S."/>
            <person name="Wortman J."/>
            <person name="Nusbaum C."/>
            <person name="Birren B."/>
        </authorList>
    </citation>
    <scope>NUCLEOTIDE SEQUENCE [LARGE SCALE GENOMIC DNA]</scope>
    <source>
        <strain evidence="3 5">CM5</strain>
    </source>
</reference>
<reference evidence="2 8" key="3">
    <citation type="submission" date="2012-05" db="EMBL/GenBank/DDBJ databases">
        <title>The Genome Sequence of Eubacteriaceae bacterium CM2.</title>
        <authorList>
            <consortium name="The Broad Institute Genome Sequencing Platform"/>
            <person name="Earl A."/>
            <person name="Ward D."/>
            <person name="Feldgarden M."/>
            <person name="Gevers D."/>
            <person name="Sizova M."/>
            <person name="Hazen A."/>
            <person name="Epstein S."/>
            <person name="Walker B."/>
            <person name="Young S.K."/>
            <person name="Zeng Q."/>
            <person name="Gargeya S."/>
            <person name="Fitzgerald M."/>
            <person name="Haas B."/>
            <person name="Abouelleil A."/>
            <person name="Alvarado L."/>
            <person name="Arachchi H.M."/>
            <person name="Berlin A."/>
            <person name="Chapman S.B."/>
            <person name="Goldberg J."/>
            <person name="Griggs A."/>
            <person name="Gujja S."/>
            <person name="Hansen M."/>
            <person name="Howarth C."/>
            <person name="Imamovic A."/>
            <person name="Larimer J."/>
            <person name="McCowen C."/>
            <person name="Montmayeur A."/>
            <person name="Murphy C."/>
            <person name="Neiman D."/>
            <person name="Pearson M."/>
            <person name="Priest M."/>
            <person name="Roberts A."/>
            <person name="Saif S."/>
            <person name="Shea T."/>
            <person name="Sisk P."/>
            <person name="Sykes S."/>
            <person name="Wortman J."/>
            <person name="Nusbaum C."/>
            <person name="Birren B."/>
        </authorList>
    </citation>
    <scope>NUCLEOTIDE SEQUENCE [LARGE SCALE GENOMIC DNA]</scope>
    <source>
        <strain evidence="2 8">CM2</strain>
    </source>
</reference>
<evidence type="ECO:0000313" key="5">
    <source>
        <dbReference type="Proteomes" id="UP000003379"/>
    </source>
</evidence>
<reference evidence="1 7" key="1">
    <citation type="submission" date="2011-08" db="EMBL/GenBank/DDBJ databases">
        <title>The Genome Sequence of Eubacteriaceae bacterium ACC19a.</title>
        <authorList>
            <consortium name="The Broad Institute Genome Sequencing Platform"/>
            <person name="Earl A."/>
            <person name="Ward D."/>
            <person name="Feldgarden M."/>
            <person name="Gevers D."/>
            <person name="Sizova M."/>
            <person name="Hazen A."/>
            <person name="Epstein S."/>
            <person name="Young S.K."/>
            <person name="Zeng Q."/>
            <person name="Gargeya S."/>
            <person name="Fitzgerald M."/>
            <person name="Haas B."/>
            <person name="Abouelleil A."/>
            <person name="Alvarado L."/>
            <person name="Arachchi H.M."/>
            <person name="Berlin A."/>
            <person name="Brown A."/>
            <person name="Chapman S.B."/>
            <person name="Chen Z."/>
            <person name="Dunbar C."/>
            <person name="Freedman E."/>
            <person name="Gearin G."/>
            <person name="Gellesch M."/>
            <person name="Goldberg J."/>
            <person name="Griggs A."/>
            <person name="Gujja S."/>
            <person name="Heiman D."/>
            <person name="Howarth C."/>
            <person name="Larson L."/>
            <person name="Lui A."/>
            <person name="MacDonald P.J.P."/>
            <person name="Montmayeur A."/>
            <person name="Murphy C."/>
            <person name="Neiman D."/>
            <person name="Pearson M."/>
            <person name="Priest M."/>
            <person name="Roberts A."/>
            <person name="Saif S."/>
            <person name="Shea T."/>
            <person name="Shenoy N."/>
            <person name="Sisk P."/>
            <person name="Stolte C."/>
            <person name="Sykes S."/>
            <person name="Wortman J."/>
            <person name="Nusbaum C."/>
            <person name="Birren B."/>
        </authorList>
    </citation>
    <scope>NUCLEOTIDE SEQUENCE [LARGE SCALE GENOMIC DNA]</scope>
    <source>
        <strain evidence="1 7">ACC19a</strain>
    </source>
</reference>
<reference evidence="4 6" key="4">
    <citation type="submission" date="2012-07" db="EMBL/GenBank/DDBJ databases">
        <authorList>
            <person name="Durkin A.S."/>
            <person name="McCorrison J."/>
            <person name="Torralba M."/>
            <person name="Gillis M."/>
            <person name="Methe B."/>
            <person name="Sutton G."/>
            <person name="Nelson K.E."/>
        </authorList>
    </citation>
    <scope>NUCLEOTIDE SEQUENCE [LARGE SCALE GENOMIC DNA]</scope>
    <source>
        <strain evidence="4 6">OBRC8</strain>
    </source>
</reference>
<evidence type="ECO:0000313" key="4">
    <source>
        <dbReference type="EMBL" id="EJU24747.1"/>
    </source>
</evidence>
<keyword evidence="6" id="KW-1185">Reference proteome</keyword>
<protein>
    <recommendedName>
        <fullName evidence="9">ACT domain-containing protein</fullName>
    </recommendedName>
</protein>
<evidence type="ECO:0000313" key="7">
    <source>
        <dbReference type="Proteomes" id="UP000006437"/>
    </source>
</evidence>
<accession>J5WVS1</accession>
<dbReference type="RefSeq" id="WP_009526348.1">
    <property type="nucleotide sequence ID" value="NZ_ALNK01000003.1"/>
</dbReference>
<dbReference type="EMBL" id="ALNK01000003">
    <property type="protein sequence ID" value="EJU24747.1"/>
    <property type="molecule type" value="Genomic_DNA"/>
</dbReference>
<dbReference type="Proteomes" id="UP000006437">
    <property type="component" value="Unassembled WGS sequence"/>
</dbReference>
<dbReference type="HOGENOM" id="CLU_2827333_0_0_9"/>
<dbReference type="EMBL" id="AFZF02000013">
    <property type="protein sequence ID" value="EHL17064.1"/>
    <property type="molecule type" value="Genomic_DNA"/>
</dbReference>